<dbReference type="Proteomes" id="UP000593577">
    <property type="component" value="Unassembled WGS sequence"/>
</dbReference>
<proteinExistence type="predicted"/>
<dbReference type="EMBL" id="JABFAA010351056">
    <property type="protein sequence ID" value="MBA0702378.1"/>
    <property type="molecule type" value="Genomic_DNA"/>
</dbReference>
<organism evidence="2 3">
    <name type="scientific">Gossypium aridum</name>
    <name type="common">American cotton</name>
    <name type="synonym">Erioxylum aridum</name>
    <dbReference type="NCBI Taxonomy" id="34290"/>
    <lineage>
        <taxon>Eukaryota</taxon>
        <taxon>Viridiplantae</taxon>
        <taxon>Streptophyta</taxon>
        <taxon>Embryophyta</taxon>
        <taxon>Tracheophyta</taxon>
        <taxon>Spermatophyta</taxon>
        <taxon>Magnoliopsida</taxon>
        <taxon>eudicotyledons</taxon>
        <taxon>Gunneridae</taxon>
        <taxon>Pentapetalae</taxon>
        <taxon>rosids</taxon>
        <taxon>malvids</taxon>
        <taxon>Malvales</taxon>
        <taxon>Malvaceae</taxon>
        <taxon>Malvoideae</taxon>
        <taxon>Gossypium</taxon>
    </lineage>
</organism>
<evidence type="ECO:0000313" key="3">
    <source>
        <dbReference type="Proteomes" id="UP000593577"/>
    </source>
</evidence>
<reference evidence="2 3" key="1">
    <citation type="journal article" date="2019" name="Genome Biol. Evol.">
        <title>Insights into the evolution of the New World diploid cottons (Gossypium, subgenus Houzingenia) based on genome sequencing.</title>
        <authorList>
            <person name="Grover C.E."/>
            <person name="Arick M.A. 2nd"/>
            <person name="Thrash A."/>
            <person name="Conover J.L."/>
            <person name="Sanders W.S."/>
            <person name="Peterson D.G."/>
            <person name="Frelichowski J.E."/>
            <person name="Scheffler J.A."/>
            <person name="Scheffler B.E."/>
            <person name="Wendel J.F."/>
        </authorList>
    </citation>
    <scope>NUCLEOTIDE SEQUENCE [LARGE SCALE GENOMIC DNA]</scope>
    <source>
        <strain evidence="2">185</strain>
        <tissue evidence="2">Leaf</tissue>
    </source>
</reference>
<evidence type="ECO:0000313" key="2">
    <source>
        <dbReference type="EMBL" id="MBA0702378.1"/>
    </source>
</evidence>
<sequence length="71" mass="8624">MTSWKRNGWQFFRIFKKRTSSQGNLYPQPREWLRVNSHTRAMVTKRRFDRCPMHEPDLTNKEISRGSNDNP</sequence>
<dbReference type="AlphaFoldDB" id="A0A7J8YS28"/>
<comment type="caution">
    <text evidence="2">The sequence shown here is derived from an EMBL/GenBank/DDBJ whole genome shotgun (WGS) entry which is preliminary data.</text>
</comment>
<accession>A0A7J8YS28</accession>
<feature type="region of interest" description="Disordered" evidence="1">
    <location>
        <begin position="52"/>
        <end position="71"/>
    </location>
</feature>
<feature type="compositionally biased region" description="Basic and acidic residues" evidence="1">
    <location>
        <begin position="52"/>
        <end position="64"/>
    </location>
</feature>
<gene>
    <name evidence="2" type="ORF">Goari_022469</name>
</gene>
<keyword evidence="3" id="KW-1185">Reference proteome</keyword>
<evidence type="ECO:0000256" key="1">
    <source>
        <dbReference type="SAM" id="MobiDB-lite"/>
    </source>
</evidence>
<name>A0A7J8YS28_GOSAI</name>
<protein>
    <submittedName>
        <fullName evidence="2">Uncharacterized protein</fullName>
    </submittedName>
</protein>